<feature type="domain" description="MacB-like periplasmic core" evidence="9">
    <location>
        <begin position="22"/>
        <end position="277"/>
    </location>
</feature>
<evidence type="ECO:0000256" key="7">
    <source>
        <dbReference type="SAM" id="Phobius"/>
    </source>
</evidence>
<comment type="caution">
    <text evidence="10">The sequence shown here is derived from an EMBL/GenBank/DDBJ whole genome shotgun (WGS) entry which is preliminary data.</text>
</comment>
<feature type="transmembrane region" description="Helical" evidence="7">
    <location>
        <begin position="355"/>
        <end position="378"/>
    </location>
</feature>
<protein>
    <submittedName>
        <fullName evidence="10">FtsX-like permease family protein</fullName>
    </submittedName>
</protein>
<dbReference type="InterPro" id="IPR025857">
    <property type="entry name" value="MacB_PCD"/>
</dbReference>
<dbReference type="PANTHER" id="PTHR30572:SF4">
    <property type="entry name" value="ABC TRANSPORTER PERMEASE YTRF"/>
    <property type="match status" value="1"/>
</dbReference>
<keyword evidence="3 7" id="KW-0812">Transmembrane</keyword>
<evidence type="ECO:0000259" key="8">
    <source>
        <dbReference type="Pfam" id="PF02687"/>
    </source>
</evidence>
<proteinExistence type="inferred from homology"/>
<reference evidence="10 11" key="1">
    <citation type="submission" date="2019-12" db="EMBL/GenBank/DDBJ databases">
        <authorList>
            <person name="Yang R."/>
        </authorList>
    </citation>
    <scope>NUCLEOTIDE SEQUENCE [LARGE SCALE GENOMIC DNA]</scope>
    <source>
        <strain evidence="10 11">DONG20-135</strain>
    </source>
</reference>
<dbReference type="Pfam" id="PF02687">
    <property type="entry name" value="FtsX"/>
    <property type="match status" value="1"/>
</dbReference>
<evidence type="ECO:0000313" key="10">
    <source>
        <dbReference type="EMBL" id="MXQ72817.1"/>
    </source>
</evidence>
<name>A0A6N8UAK4_9FIRM</name>
<dbReference type="AlphaFoldDB" id="A0A6N8UAK4"/>
<feature type="transmembrane region" description="Helical" evidence="7">
    <location>
        <begin position="390"/>
        <end position="418"/>
    </location>
</feature>
<evidence type="ECO:0000256" key="6">
    <source>
        <dbReference type="ARBA" id="ARBA00038076"/>
    </source>
</evidence>
<evidence type="ECO:0000259" key="9">
    <source>
        <dbReference type="Pfam" id="PF12704"/>
    </source>
</evidence>
<feature type="transmembrane region" description="Helical" evidence="7">
    <location>
        <begin position="20"/>
        <end position="42"/>
    </location>
</feature>
<keyword evidence="5 7" id="KW-0472">Membrane</keyword>
<feature type="transmembrane region" description="Helical" evidence="7">
    <location>
        <begin position="307"/>
        <end position="334"/>
    </location>
</feature>
<keyword evidence="2" id="KW-1003">Cell membrane</keyword>
<sequence>MTIFLETVKMVGKVFRSNKLRTFLTMLGIIVGIFSVTMIFAVSDGTKDKISKEFMEMDKTSITLTFNDKYDQSSGQLQEKTTPPYEALQKLSRSSKIITNVTVSSPRTWKEAQEKLMQDALESGIDSNDPNAMYQQGNGDEGASQVNAVGYDFFGVREKLSTKVIAGRLFTKFDEQNQAYFAVISDQIAAEKFGSPKAAVNRTLMINNISYKIIGVLQRNSDQGTGPWDEQYVYPAYILHSTQQNQVSDENRYFSEEYILKVKATKDRDQAKQEVTEVLSNYMQKDQYNINMGFGDNQEATNNIMDLVTMVFAGIAGLSLIVGGIGIMNIMLVSVNERIKEIGIRQALGARRWHILMQFLVEAIALTLIAGVLGMILAQVAVSWLNTQHLGIVLAVNIKIMIAVTLFCTAVGVLFGYYPANKASKLNIADALRYE</sequence>
<evidence type="ECO:0000256" key="2">
    <source>
        <dbReference type="ARBA" id="ARBA00022475"/>
    </source>
</evidence>
<feature type="domain" description="ABC3 transporter permease C-terminal" evidence="8">
    <location>
        <begin position="315"/>
        <end position="428"/>
    </location>
</feature>
<keyword evidence="4 7" id="KW-1133">Transmembrane helix</keyword>
<dbReference type="InterPro" id="IPR050250">
    <property type="entry name" value="Macrolide_Exporter_MacB"/>
</dbReference>
<dbReference type="EMBL" id="WUUQ01000001">
    <property type="protein sequence ID" value="MXQ72817.1"/>
    <property type="molecule type" value="Genomic_DNA"/>
</dbReference>
<dbReference type="GO" id="GO:0022857">
    <property type="term" value="F:transmembrane transporter activity"/>
    <property type="evidence" value="ECO:0007669"/>
    <property type="project" value="TreeGrafter"/>
</dbReference>
<dbReference type="InterPro" id="IPR003838">
    <property type="entry name" value="ABC3_permease_C"/>
</dbReference>
<dbReference type="PANTHER" id="PTHR30572">
    <property type="entry name" value="MEMBRANE COMPONENT OF TRANSPORTER-RELATED"/>
    <property type="match status" value="1"/>
</dbReference>
<reference evidence="10 11" key="2">
    <citation type="submission" date="2020-01" db="EMBL/GenBank/DDBJ databases">
        <title>Clostridiaceae sp. nov. isolated from the gut of human by culturomics.</title>
        <authorList>
            <person name="Chang Y."/>
        </authorList>
    </citation>
    <scope>NUCLEOTIDE SEQUENCE [LARGE SCALE GENOMIC DNA]</scope>
    <source>
        <strain evidence="10 11">DONG20-135</strain>
    </source>
</reference>
<keyword evidence="11" id="KW-1185">Reference proteome</keyword>
<dbReference type="GO" id="GO:0005886">
    <property type="term" value="C:plasma membrane"/>
    <property type="evidence" value="ECO:0007669"/>
    <property type="project" value="UniProtKB-SubCell"/>
</dbReference>
<evidence type="ECO:0000256" key="3">
    <source>
        <dbReference type="ARBA" id="ARBA00022692"/>
    </source>
</evidence>
<dbReference type="Proteomes" id="UP000434036">
    <property type="component" value="Unassembled WGS sequence"/>
</dbReference>
<dbReference type="RefSeq" id="WP_160624297.1">
    <property type="nucleotide sequence ID" value="NZ_WUUQ01000001.1"/>
</dbReference>
<evidence type="ECO:0000313" key="11">
    <source>
        <dbReference type="Proteomes" id="UP000434036"/>
    </source>
</evidence>
<organism evidence="10 11">
    <name type="scientific">Copranaerobaculum intestinale</name>
    <dbReference type="NCBI Taxonomy" id="2692629"/>
    <lineage>
        <taxon>Bacteria</taxon>
        <taxon>Bacillati</taxon>
        <taxon>Bacillota</taxon>
        <taxon>Erysipelotrichia</taxon>
        <taxon>Erysipelotrichales</taxon>
        <taxon>Erysipelotrichaceae</taxon>
        <taxon>Copranaerobaculum</taxon>
    </lineage>
</organism>
<dbReference type="Pfam" id="PF12704">
    <property type="entry name" value="MacB_PCD"/>
    <property type="match status" value="1"/>
</dbReference>
<evidence type="ECO:0000256" key="1">
    <source>
        <dbReference type="ARBA" id="ARBA00004651"/>
    </source>
</evidence>
<evidence type="ECO:0000256" key="5">
    <source>
        <dbReference type="ARBA" id="ARBA00023136"/>
    </source>
</evidence>
<accession>A0A6N8UAK4</accession>
<comment type="similarity">
    <text evidence="6">Belongs to the ABC-4 integral membrane protein family.</text>
</comment>
<gene>
    <name evidence="10" type="ORF">GSF08_02500</name>
</gene>
<evidence type="ECO:0000256" key="4">
    <source>
        <dbReference type="ARBA" id="ARBA00022989"/>
    </source>
</evidence>
<comment type="subcellular location">
    <subcellularLocation>
        <location evidence="1">Cell membrane</location>
        <topology evidence="1">Multi-pass membrane protein</topology>
    </subcellularLocation>
</comment>